<dbReference type="Gene3D" id="2.60.40.10">
    <property type="entry name" value="Immunoglobulins"/>
    <property type="match status" value="3"/>
</dbReference>
<evidence type="ECO:0000256" key="5">
    <source>
        <dbReference type="SAM" id="MobiDB-lite"/>
    </source>
</evidence>
<keyword evidence="3" id="KW-1015">Disulfide bond</keyword>
<evidence type="ECO:0000256" key="4">
    <source>
        <dbReference type="ARBA" id="ARBA00023319"/>
    </source>
</evidence>
<dbReference type="PANTHER" id="PTHR12231:SF105">
    <property type="entry name" value="LACHESIN-LIKE PROTEIN"/>
    <property type="match status" value="1"/>
</dbReference>
<feature type="domain" description="Ig-like" evidence="7">
    <location>
        <begin position="78"/>
        <end position="172"/>
    </location>
</feature>
<name>A0A0N8BZ91_9CRUS</name>
<keyword evidence="1 6" id="KW-0732">Signal</keyword>
<keyword evidence="4" id="KW-0393">Immunoglobulin domain</keyword>
<feature type="compositionally biased region" description="Basic residues" evidence="5">
    <location>
        <begin position="500"/>
        <end position="510"/>
    </location>
</feature>
<dbReference type="PANTHER" id="PTHR12231">
    <property type="entry name" value="CTX-RELATED TYPE I TRANSMEMBRANE PROTEIN"/>
    <property type="match status" value="1"/>
</dbReference>
<evidence type="ECO:0000256" key="3">
    <source>
        <dbReference type="ARBA" id="ARBA00023157"/>
    </source>
</evidence>
<keyword evidence="2" id="KW-0677">Repeat</keyword>
<dbReference type="SMART" id="SM00408">
    <property type="entry name" value="IGc2"/>
    <property type="match status" value="3"/>
</dbReference>
<evidence type="ECO:0000256" key="2">
    <source>
        <dbReference type="ARBA" id="ARBA00022737"/>
    </source>
</evidence>
<dbReference type="InterPro" id="IPR013106">
    <property type="entry name" value="Ig_V-set"/>
</dbReference>
<feature type="signal peptide" evidence="6">
    <location>
        <begin position="1"/>
        <end position="46"/>
    </location>
</feature>
<reference evidence="8" key="1">
    <citation type="submission" date="2015-10" db="EMBL/GenBank/DDBJ databases">
        <title>EvidentialGene: Evidence-directed Construction of Complete mRNA Transcriptomes without Genomes.</title>
        <authorList>
            <person name="Gilbert D.G."/>
        </authorList>
    </citation>
    <scope>NUCLEOTIDE SEQUENCE</scope>
</reference>
<evidence type="ECO:0000256" key="6">
    <source>
        <dbReference type="SAM" id="SignalP"/>
    </source>
</evidence>
<feature type="domain" description="Ig-like" evidence="7">
    <location>
        <begin position="336"/>
        <end position="435"/>
    </location>
</feature>
<dbReference type="InterPro" id="IPR013783">
    <property type="entry name" value="Ig-like_fold"/>
</dbReference>
<keyword evidence="8" id="KW-0675">Receptor</keyword>
<dbReference type="SMART" id="SM00406">
    <property type="entry name" value="IGv"/>
    <property type="match status" value="2"/>
</dbReference>
<protein>
    <submittedName>
        <fullName evidence="8">Fibroblast growth factor receptor</fullName>
    </submittedName>
</protein>
<dbReference type="AlphaFoldDB" id="A0A0N8BZ91"/>
<dbReference type="OrthoDB" id="10012075at2759"/>
<dbReference type="InterPro" id="IPR007110">
    <property type="entry name" value="Ig-like_dom"/>
</dbReference>
<feature type="region of interest" description="Disordered" evidence="5">
    <location>
        <begin position="467"/>
        <end position="552"/>
    </location>
</feature>
<dbReference type="SMART" id="SM00409">
    <property type="entry name" value="IG"/>
    <property type="match status" value="3"/>
</dbReference>
<dbReference type="EMBL" id="GDIQ01087082">
    <property type="protein sequence ID" value="JAN07655.1"/>
    <property type="molecule type" value="Transcribed_RNA"/>
</dbReference>
<evidence type="ECO:0000313" key="8">
    <source>
        <dbReference type="EMBL" id="JAN07655.1"/>
    </source>
</evidence>
<accession>A0A0N8BZ91</accession>
<dbReference type="Pfam" id="PF13927">
    <property type="entry name" value="Ig_3"/>
    <property type="match status" value="2"/>
</dbReference>
<feature type="chain" id="PRO_5007419858" evidence="6">
    <location>
        <begin position="47"/>
        <end position="576"/>
    </location>
</feature>
<evidence type="ECO:0000256" key="1">
    <source>
        <dbReference type="ARBA" id="ARBA00022729"/>
    </source>
</evidence>
<dbReference type="SUPFAM" id="SSF48726">
    <property type="entry name" value="Immunoglobulin"/>
    <property type="match status" value="3"/>
</dbReference>
<organism evidence="8">
    <name type="scientific">Daphnia magna</name>
    <dbReference type="NCBI Taxonomy" id="35525"/>
    <lineage>
        <taxon>Eukaryota</taxon>
        <taxon>Metazoa</taxon>
        <taxon>Ecdysozoa</taxon>
        <taxon>Arthropoda</taxon>
        <taxon>Crustacea</taxon>
        <taxon>Branchiopoda</taxon>
        <taxon>Diplostraca</taxon>
        <taxon>Cladocera</taxon>
        <taxon>Anomopoda</taxon>
        <taxon>Daphniidae</taxon>
        <taxon>Daphnia</taxon>
    </lineage>
</organism>
<dbReference type="InterPro" id="IPR036179">
    <property type="entry name" value="Ig-like_dom_sf"/>
</dbReference>
<sequence length="576" mass="63803">MFFSVRLLISFIMDLSKRNQCTGTTSIKKMIRFILSFLTVLLEASGESSSSRRPHTFTGSVMFADGDASSSVTSPGAPHFAELIRNVTVPLGREAVLSCVINNLAEYKVGWLRADDQTILSLHRRVVTHNPRVSVTHDESRTWNLHIRQIKESDQGCYMCQINTAVMKKQLGCIQVQVPPDIVDDRSTSDVTVNEGDNVTLTCTATGKPTPRIVWRREDGQKIVVFRPMASPSASNHNNHHAMKTSSGGSIMPANATAATIDDAIVPGLQTHHQHQHQGIAVPMTRERSKEVEAYHGETLRLYRVTRQMMAAYMCIASNDVPPAVSKRVPLNVNFPPLVTSSMNVVGALLGTDVRLTCQVESHPPSINYWMKGRQQDQHNTILPSAKYSIDGERGGSSSYKTSMSLIIHNFQPQDKSAYICVAANSLGTAEASIQIYEVARATFGPTLRSAISTLGANDFIINDEDEDDEDEEDEDDGDGHQSSKGRPHKIGVTSQKVSTNKKKHSRHQKHETSLSPMSMSPSDEYRDRKQEQRDETANQINQRRGSSSGAVPRIRAAQSFVRFRLVVFLLFVFAV</sequence>
<feature type="compositionally biased region" description="Polar residues" evidence="5">
    <location>
        <begin position="538"/>
        <end position="550"/>
    </location>
</feature>
<dbReference type="InterPro" id="IPR003599">
    <property type="entry name" value="Ig_sub"/>
</dbReference>
<feature type="compositionally biased region" description="Acidic residues" evidence="5">
    <location>
        <begin position="467"/>
        <end position="478"/>
    </location>
</feature>
<dbReference type="EMBL" id="GDIQ01067948">
    <property type="protein sequence ID" value="JAN26789.1"/>
    <property type="molecule type" value="Transcribed_RNA"/>
</dbReference>
<dbReference type="GO" id="GO:0043005">
    <property type="term" value="C:neuron projection"/>
    <property type="evidence" value="ECO:0007669"/>
    <property type="project" value="TreeGrafter"/>
</dbReference>
<dbReference type="Pfam" id="PF07686">
    <property type="entry name" value="V-set"/>
    <property type="match status" value="1"/>
</dbReference>
<proteinExistence type="predicted"/>
<feature type="compositionally biased region" description="Basic and acidic residues" evidence="5">
    <location>
        <begin position="524"/>
        <end position="537"/>
    </location>
</feature>
<dbReference type="InterPro" id="IPR003598">
    <property type="entry name" value="Ig_sub2"/>
</dbReference>
<evidence type="ECO:0000259" key="7">
    <source>
        <dbReference type="PROSITE" id="PS50835"/>
    </source>
</evidence>
<feature type="domain" description="Ig-like" evidence="7">
    <location>
        <begin position="180"/>
        <end position="326"/>
    </location>
</feature>
<dbReference type="InterPro" id="IPR051170">
    <property type="entry name" value="Neural/epithelial_adhesion"/>
</dbReference>
<dbReference type="PROSITE" id="PS50835">
    <property type="entry name" value="IG_LIKE"/>
    <property type="match status" value="3"/>
</dbReference>